<dbReference type="InterPro" id="IPR038332">
    <property type="entry name" value="PPE_sf"/>
</dbReference>
<dbReference type="Gene3D" id="1.20.1260.20">
    <property type="entry name" value="PPE superfamily"/>
    <property type="match status" value="1"/>
</dbReference>
<dbReference type="EMBL" id="JAFBCL010000001">
    <property type="protein sequence ID" value="MBM7809338.1"/>
    <property type="molecule type" value="Genomic_DNA"/>
</dbReference>
<feature type="compositionally biased region" description="Gly residues" evidence="1">
    <location>
        <begin position="294"/>
        <end position="316"/>
    </location>
</feature>
<feature type="compositionally biased region" description="Basic and acidic residues" evidence="1">
    <location>
        <begin position="370"/>
        <end position="382"/>
    </location>
</feature>
<feature type="compositionally biased region" description="Basic and acidic residues" evidence="1">
    <location>
        <begin position="811"/>
        <end position="844"/>
    </location>
</feature>
<evidence type="ECO:0008006" key="4">
    <source>
        <dbReference type="Google" id="ProtNLM"/>
    </source>
</evidence>
<feature type="compositionally biased region" description="Low complexity" evidence="1">
    <location>
        <begin position="976"/>
        <end position="991"/>
    </location>
</feature>
<feature type="compositionally biased region" description="Basic and acidic residues" evidence="1">
    <location>
        <begin position="1037"/>
        <end position="1065"/>
    </location>
</feature>
<feature type="compositionally biased region" description="Basic and acidic residues" evidence="1">
    <location>
        <begin position="782"/>
        <end position="802"/>
    </location>
</feature>
<comment type="caution">
    <text evidence="2">The sequence shown here is derived from an EMBL/GenBank/DDBJ whole genome shotgun (WGS) entry which is preliminary data.</text>
</comment>
<reference evidence="2 3" key="1">
    <citation type="submission" date="2021-01" db="EMBL/GenBank/DDBJ databases">
        <title>Sequencing the genomes of 1000 actinobacteria strains.</title>
        <authorList>
            <person name="Klenk H.-P."/>
        </authorList>
    </citation>
    <scope>NUCLEOTIDE SEQUENCE [LARGE SCALE GENOMIC DNA]</scope>
    <source>
        <strain evidence="2 3">DSM 44581</strain>
    </source>
</reference>
<sequence length="1373" mass="143171">MAPENPLVAAPPAEPGGAFNAGTGDNGWATGISIAESAMDTYNGIKDGNWVEAGLGMVGLAADAAAMAIDPFGTLMSSAASFLMEHVQPLKDMLDWLAGNPPVIESYATTWNNVGTELGKVAEDYRAAVAKGTAGWEGAAAAQYLTNAQQHGDALAGAASAAGTVGTVVGMMGMVVGFVREVVRDLIADLVGKLIAWVLEAAFTLGFGTPVIVAQAVTAISKWAAKIAKIIQDLLNTIKKVSPMLKRLVEVFEKVMKVLGKLAGKATGLDVLDPKNIKRGGFLQTGRTDIDGPSGSGRPGSGDGDSGNGNSSGDGDSGGDRGGDRGGSGDSPSNRPGDGTTTTSGTAPPDTPTRPGSGDPGGPGAPATRPGRDPGTHPDGDQPRGLGEQRGGPGTSTPSRTDAPPRGNPNYGGSHTPVGEHRGGPGGNTAPGNHTPVGEHRGGPGGNTAPGGHSPVGEHRGGPGGNPAPGGHSPGGHSPSGDTRGGPGGNPGPSRFDQTHSSTAATPDAPARPDQPHAPAPPRDPNQPGPHGNQPATGPGTAPGGTAPGGTAPGGSPGGAPGGARPGGWTGTPGSRGDVGSGIPAARGPEGTRPSSFGPSHAGPSHAGPSHPGQPHPGQPHPGPSHGGPSHAGPSHATPFQANTPHSPYNGAPTTHPAGNAPPGRPDGSRPGDGPQPGGRHHNGSTPDSRPHNAGSHNTGPQEARPRGLHDGTPGNGHPRDNPRHDAPRPDNPRHDAPNQDAPNHDNPGHDNRSHDNPNQDNPNQDNPNQDNPNQDNPNQDGPHDRPEERPGPDEVNRRHAESTPAGTSFHRGDGDMGDLPHRVQPDPDGRYTVDVHVTPDGRARIGGHSYSPEEFADILRRNGDYDGRPIRLIGCDAGSNDFARRLSRELDTPVMAPNKPAWTDSQGRVFSSDYDIDANGNRTPRIPPNGEWGTHHPDGSTSRASDDAFTPDTADADKRDLTPEDARSRGDDDQAGTAPDGTAPDGTAPDPADDPEFTPPPKPRVISPDDPAFTERFVDWDRPTHRPGDGPGDPPRPIDVHDPPIRAEHRERPIIPDGNKDPDFHQPTTPDPVPAPLRGLEGHDPLRPYTAYPVENANGTRTTFFTDENGRVKWVEAEPGSKQNVVRDADGNPVPVGKEEGKWAGFNPDLSHPLLPDVQYRVPNYHNPELHMTFHTDRHGQTDSMTGDVEAGGQTADYRDDQKDRGSQRRAQMEGEAAFPPASAGDRDLTPEQREDARVKWAGGHLVSNELGGLGEYLNMHPQMAASNSGNYKDGWTNAASWRAQEVELTRFSEAPGQDIRNYQVRMQRDADGVPGEVTMRWQEVTYKTGPDGQPLLDDNGRKIVDGVVTKERVFPNKPEVNYGPQDRFKGR</sequence>
<feature type="compositionally biased region" description="Basic and acidic residues" evidence="1">
    <location>
        <begin position="718"/>
        <end position="758"/>
    </location>
</feature>
<gene>
    <name evidence="2" type="ORF">JOE68_000203</name>
</gene>
<feature type="region of interest" description="Disordered" evidence="1">
    <location>
        <begin position="280"/>
        <end position="850"/>
    </location>
</feature>
<feature type="compositionally biased region" description="Low complexity" evidence="1">
    <location>
        <begin position="598"/>
        <end position="611"/>
    </location>
</feature>
<evidence type="ECO:0000313" key="3">
    <source>
        <dbReference type="Proteomes" id="UP001195724"/>
    </source>
</evidence>
<feature type="compositionally biased region" description="Pro residues" evidence="1">
    <location>
        <begin position="612"/>
        <end position="623"/>
    </location>
</feature>
<organism evidence="2 3">
    <name type="scientific">Saccharothrix algeriensis</name>
    <dbReference type="NCBI Taxonomy" id="173560"/>
    <lineage>
        <taxon>Bacteria</taxon>
        <taxon>Bacillati</taxon>
        <taxon>Actinomycetota</taxon>
        <taxon>Actinomycetes</taxon>
        <taxon>Pseudonocardiales</taxon>
        <taxon>Pseudonocardiaceae</taxon>
        <taxon>Saccharothrix</taxon>
    </lineage>
</organism>
<feature type="compositionally biased region" description="Low complexity" evidence="1">
    <location>
        <begin position="627"/>
        <end position="637"/>
    </location>
</feature>
<feature type="region of interest" description="Disordered" evidence="1">
    <location>
        <begin position="1179"/>
        <end position="1232"/>
    </location>
</feature>
<name>A0ABS2RZC4_9PSEU</name>
<feature type="compositionally biased region" description="Gly residues" evidence="1">
    <location>
        <begin position="541"/>
        <end position="571"/>
    </location>
</feature>
<feature type="region of interest" description="Disordered" evidence="1">
    <location>
        <begin position="1119"/>
        <end position="1140"/>
    </location>
</feature>
<feature type="region of interest" description="Disordered" evidence="1">
    <location>
        <begin position="890"/>
        <end position="1096"/>
    </location>
</feature>
<feature type="compositionally biased region" description="Polar residues" evidence="1">
    <location>
        <begin position="638"/>
        <end position="647"/>
    </location>
</feature>
<keyword evidence="3" id="KW-1185">Reference proteome</keyword>
<feature type="compositionally biased region" description="Low complexity" evidence="1">
    <location>
        <begin position="759"/>
        <end position="781"/>
    </location>
</feature>
<accession>A0ABS2RZC4</accession>
<feature type="compositionally biased region" description="Low complexity" evidence="1">
    <location>
        <begin position="330"/>
        <end position="357"/>
    </location>
</feature>
<protein>
    <recommendedName>
        <fullName evidence="4">DNA/RNA non-specific endonuclease</fullName>
    </recommendedName>
</protein>
<dbReference type="RefSeq" id="WP_204840456.1">
    <property type="nucleotide sequence ID" value="NZ_JAFBCL010000001.1"/>
</dbReference>
<evidence type="ECO:0000256" key="1">
    <source>
        <dbReference type="SAM" id="MobiDB-lite"/>
    </source>
</evidence>
<feature type="compositionally biased region" description="Basic and acidic residues" evidence="1">
    <location>
        <begin position="1198"/>
        <end position="1214"/>
    </location>
</feature>
<dbReference type="SUPFAM" id="SSF140459">
    <property type="entry name" value="PE/PPE dimer-like"/>
    <property type="match status" value="1"/>
</dbReference>
<proteinExistence type="predicted"/>
<feature type="compositionally biased region" description="Basic and acidic residues" evidence="1">
    <location>
        <begin position="1017"/>
        <end position="1029"/>
    </location>
</feature>
<feature type="compositionally biased region" description="Pro residues" evidence="1">
    <location>
        <begin position="516"/>
        <end position="528"/>
    </location>
</feature>
<evidence type="ECO:0000313" key="2">
    <source>
        <dbReference type="EMBL" id="MBM7809338.1"/>
    </source>
</evidence>
<feature type="region of interest" description="Disordered" evidence="1">
    <location>
        <begin position="1"/>
        <end position="22"/>
    </location>
</feature>
<feature type="compositionally biased region" description="Basic and acidic residues" evidence="1">
    <location>
        <begin position="956"/>
        <end position="973"/>
    </location>
</feature>
<dbReference type="Proteomes" id="UP001195724">
    <property type="component" value="Unassembled WGS sequence"/>
</dbReference>
<feature type="compositionally biased region" description="Gly residues" evidence="1">
    <location>
        <begin position="462"/>
        <end position="474"/>
    </location>
</feature>